<evidence type="ECO:0000313" key="1">
    <source>
        <dbReference type="EMBL" id="GKX65270.1"/>
    </source>
</evidence>
<keyword evidence="2" id="KW-1185">Reference proteome</keyword>
<comment type="caution">
    <text evidence="1">The sequence shown here is derived from an EMBL/GenBank/DDBJ whole genome shotgun (WGS) entry which is preliminary data.</text>
</comment>
<evidence type="ECO:0000313" key="2">
    <source>
        <dbReference type="Proteomes" id="UP001058074"/>
    </source>
</evidence>
<dbReference type="Proteomes" id="UP001058074">
    <property type="component" value="Unassembled WGS sequence"/>
</dbReference>
<gene>
    <name evidence="1" type="ORF">rsdtw13_05280</name>
</gene>
<organism evidence="1 2">
    <name type="scientific">Inconstantimicrobium mannanitabidum</name>
    <dbReference type="NCBI Taxonomy" id="1604901"/>
    <lineage>
        <taxon>Bacteria</taxon>
        <taxon>Bacillati</taxon>
        <taxon>Bacillota</taxon>
        <taxon>Clostridia</taxon>
        <taxon>Eubacteriales</taxon>
        <taxon>Clostridiaceae</taxon>
        <taxon>Inconstantimicrobium</taxon>
    </lineage>
</organism>
<dbReference type="EMBL" id="BROD01000001">
    <property type="protein sequence ID" value="GKX65270.1"/>
    <property type="molecule type" value="Genomic_DNA"/>
</dbReference>
<sequence>MLVEILMDKLQKFDIFLPTFKWNSSIQLQTYISIIALYTDL</sequence>
<reference evidence="1" key="1">
    <citation type="journal article" date="2025" name="Int. J. Syst. Evol. Microbiol.">
        <title>Inconstantimicrobium mannanitabidum sp. nov., a novel member of the family Clostridiaceae isolated from anoxic soil under the treatment of reductive soil disinfestation.</title>
        <authorList>
            <person name="Ueki A."/>
            <person name="Tonouchi A."/>
            <person name="Honma S."/>
            <person name="Kaku N."/>
            <person name="Ueki K."/>
        </authorList>
    </citation>
    <scope>NUCLEOTIDE SEQUENCE</scope>
    <source>
        <strain evidence="1">TW13</strain>
    </source>
</reference>
<accession>A0ACB5R866</accession>
<protein>
    <submittedName>
        <fullName evidence="1">Uncharacterized protein</fullName>
    </submittedName>
</protein>
<name>A0ACB5R866_9CLOT</name>
<proteinExistence type="predicted"/>